<evidence type="ECO:0000256" key="4">
    <source>
        <dbReference type="ARBA" id="ARBA00022490"/>
    </source>
</evidence>
<proteinExistence type="inferred from homology"/>
<dbReference type="InterPro" id="IPR036196">
    <property type="entry name" value="Ptyr_pPase_sf"/>
</dbReference>
<evidence type="ECO:0000256" key="5">
    <source>
        <dbReference type="ARBA" id="ARBA00022801"/>
    </source>
</evidence>
<keyword evidence="5" id="KW-0378">Hydrolase</keyword>
<name>A0ABR7HHX2_9FIRM</name>
<evidence type="ECO:0000259" key="8">
    <source>
        <dbReference type="SMART" id="SM00226"/>
    </source>
</evidence>
<dbReference type="RefSeq" id="WP_186934494.1">
    <property type="nucleotide sequence ID" value="NZ_JACOPS010000001.1"/>
</dbReference>
<gene>
    <name evidence="9" type="ORF">H8R91_00780</name>
</gene>
<dbReference type="SUPFAM" id="SSF52788">
    <property type="entry name" value="Phosphotyrosine protein phosphatases I"/>
    <property type="match status" value="1"/>
</dbReference>
<dbReference type="SMART" id="SM00226">
    <property type="entry name" value="LMWPc"/>
    <property type="match status" value="1"/>
</dbReference>
<dbReference type="EC" id="3.1.3.48" evidence="3"/>
<evidence type="ECO:0000256" key="7">
    <source>
        <dbReference type="ARBA" id="ARBA00051722"/>
    </source>
</evidence>
<keyword evidence="6" id="KW-0904">Protein phosphatase</keyword>
<dbReference type="Pfam" id="PF01451">
    <property type="entry name" value="LMWPc"/>
    <property type="match status" value="1"/>
</dbReference>
<reference evidence="9 10" key="1">
    <citation type="submission" date="2020-08" db="EMBL/GenBank/DDBJ databases">
        <title>Genome public.</title>
        <authorList>
            <person name="Liu C."/>
            <person name="Sun Q."/>
        </authorList>
    </citation>
    <scope>NUCLEOTIDE SEQUENCE [LARGE SCALE GENOMIC DNA]</scope>
    <source>
        <strain evidence="9 10">NSJ-71</strain>
    </source>
</reference>
<dbReference type="PANTHER" id="PTHR11717">
    <property type="entry name" value="LOW MOLECULAR WEIGHT PROTEIN TYROSINE PHOSPHATASE"/>
    <property type="match status" value="1"/>
</dbReference>
<comment type="caution">
    <text evidence="9">The sequence shown here is derived from an EMBL/GenBank/DDBJ whole genome shotgun (WGS) entry which is preliminary data.</text>
</comment>
<comment type="similarity">
    <text evidence="2">Belongs to the low molecular weight phosphotyrosine protein phosphatase family.</text>
</comment>
<dbReference type="CDD" id="cd16343">
    <property type="entry name" value="LMWPTP"/>
    <property type="match status" value="1"/>
</dbReference>
<evidence type="ECO:0000256" key="2">
    <source>
        <dbReference type="ARBA" id="ARBA00011063"/>
    </source>
</evidence>
<comment type="catalytic activity">
    <reaction evidence="7">
        <text>O-phospho-L-tyrosyl-[protein] + H2O = L-tyrosyl-[protein] + phosphate</text>
        <dbReference type="Rhea" id="RHEA:10684"/>
        <dbReference type="Rhea" id="RHEA-COMP:10136"/>
        <dbReference type="Rhea" id="RHEA-COMP:20101"/>
        <dbReference type="ChEBI" id="CHEBI:15377"/>
        <dbReference type="ChEBI" id="CHEBI:43474"/>
        <dbReference type="ChEBI" id="CHEBI:46858"/>
        <dbReference type="ChEBI" id="CHEBI:61978"/>
        <dbReference type="EC" id="3.1.3.48"/>
    </reaction>
</comment>
<dbReference type="InterPro" id="IPR002115">
    <property type="entry name" value="Tyr_Pase_low_mol_wt_mml"/>
</dbReference>
<dbReference type="PANTHER" id="PTHR11717:SF7">
    <property type="entry name" value="LOW MOLECULAR WEIGHT PHOSPHOTYROSINE PROTEIN PHOSPHATASE"/>
    <property type="match status" value="1"/>
</dbReference>
<evidence type="ECO:0000256" key="6">
    <source>
        <dbReference type="ARBA" id="ARBA00022912"/>
    </source>
</evidence>
<dbReference type="EMBL" id="JACOPS010000001">
    <property type="protein sequence ID" value="MBC5727080.1"/>
    <property type="molecule type" value="Genomic_DNA"/>
</dbReference>
<dbReference type="InterPro" id="IPR050438">
    <property type="entry name" value="LMW_PTPase"/>
</dbReference>
<organism evidence="9 10">
    <name type="scientific">Ruminococcus intestinalis</name>
    <dbReference type="NCBI Taxonomy" id="2763066"/>
    <lineage>
        <taxon>Bacteria</taxon>
        <taxon>Bacillati</taxon>
        <taxon>Bacillota</taxon>
        <taxon>Clostridia</taxon>
        <taxon>Eubacteriales</taxon>
        <taxon>Oscillospiraceae</taxon>
        <taxon>Ruminococcus</taxon>
    </lineage>
</organism>
<protein>
    <recommendedName>
        <fullName evidence="3">protein-tyrosine-phosphatase</fullName>
        <ecNumber evidence="3">3.1.3.48</ecNumber>
    </recommendedName>
</protein>
<dbReference type="PRINTS" id="PR00720">
    <property type="entry name" value="MAMMALPTPASE"/>
</dbReference>
<accession>A0ABR7HHX2</accession>
<sequence length="156" mass="18070">MIRIMFVCHGNICRSPMAEFVMKKIVADNKLADKFLINSSATSTEEIGNGIHRGTKAKLTEMNIPFTSHHAVQITKDDYKNYDYIIAMDSMNLRNLQRIVGFDNEKKIHRLLEFTNYSRDVADPWYTGNFDVTYTDIDNGCRALLEYIKEHNLKIN</sequence>
<dbReference type="PRINTS" id="PR00719">
    <property type="entry name" value="LMWPTPASE"/>
</dbReference>
<evidence type="ECO:0000256" key="3">
    <source>
        <dbReference type="ARBA" id="ARBA00013064"/>
    </source>
</evidence>
<evidence type="ECO:0000313" key="10">
    <source>
        <dbReference type="Proteomes" id="UP000636755"/>
    </source>
</evidence>
<dbReference type="Gene3D" id="3.40.50.2300">
    <property type="match status" value="1"/>
</dbReference>
<evidence type="ECO:0000256" key="1">
    <source>
        <dbReference type="ARBA" id="ARBA00004496"/>
    </source>
</evidence>
<dbReference type="InterPro" id="IPR023485">
    <property type="entry name" value="Ptyr_pPase"/>
</dbReference>
<keyword evidence="4" id="KW-0963">Cytoplasm</keyword>
<keyword evidence="10" id="KW-1185">Reference proteome</keyword>
<feature type="domain" description="Phosphotyrosine protein phosphatase I" evidence="8">
    <location>
        <begin position="2"/>
        <end position="147"/>
    </location>
</feature>
<dbReference type="InterPro" id="IPR017867">
    <property type="entry name" value="Tyr_phospatase_low_mol_wt"/>
</dbReference>
<comment type="subcellular location">
    <subcellularLocation>
        <location evidence="1">Cytoplasm</location>
    </subcellularLocation>
</comment>
<dbReference type="Proteomes" id="UP000636755">
    <property type="component" value="Unassembled WGS sequence"/>
</dbReference>
<evidence type="ECO:0000313" key="9">
    <source>
        <dbReference type="EMBL" id="MBC5727080.1"/>
    </source>
</evidence>